<comment type="function">
    <text evidence="10">Catalyzes the transfer of an acyl group from acyl-phosphate (acyl-PO(4)) to glycerol-3-phosphate (G3P) to form lysophosphatidic acid (LPA). This enzyme utilizes acyl-phosphate as fatty acyl donor, but not acyl-CoA or acyl-ACP.</text>
</comment>
<evidence type="ECO:0000256" key="10">
    <source>
        <dbReference type="HAMAP-Rule" id="MF_01043"/>
    </source>
</evidence>
<reference evidence="11 12" key="1">
    <citation type="submission" date="2014-07" db="EMBL/GenBank/DDBJ databases">
        <title>Comparative analysis of Nitrosococcus oceani genome inventories of strains from Pacific and Atlantic gyres.</title>
        <authorList>
            <person name="Lim C.K."/>
            <person name="Wang L."/>
            <person name="Sayavedra-Soto L.A."/>
            <person name="Klotz M.G."/>
        </authorList>
    </citation>
    <scope>NUCLEOTIDE SEQUENCE [LARGE SCALE GENOMIC DNA]</scope>
    <source>
        <strain evidence="11 12">C-27</strain>
    </source>
</reference>
<comment type="similarity">
    <text evidence="10">Belongs to the PlsY family.</text>
</comment>
<dbReference type="GO" id="GO:0043772">
    <property type="term" value="F:acyl-phosphate glycerol-3-phosphate acyltransferase activity"/>
    <property type="evidence" value="ECO:0007669"/>
    <property type="project" value="UniProtKB-UniRule"/>
</dbReference>
<keyword evidence="3 10" id="KW-0808">Transferase</keyword>
<dbReference type="GO" id="GO:0005886">
    <property type="term" value="C:plasma membrane"/>
    <property type="evidence" value="ECO:0007669"/>
    <property type="project" value="UniProtKB-SubCell"/>
</dbReference>
<comment type="subunit">
    <text evidence="10">Probably interacts with PlsX.</text>
</comment>
<keyword evidence="1 10" id="KW-1003">Cell membrane</keyword>
<protein>
    <recommendedName>
        <fullName evidence="10">Glycerol-3-phosphate acyltransferase</fullName>
    </recommendedName>
    <alternativeName>
        <fullName evidence="10">Acyl-PO4 G3P acyltransferase</fullName>
    </alternativeName>
    <alternativeName>
        <fullName evidence="10">Acyl-phosphate--glycerol-3-phosphate acyltransferase</fullName>
    </alternativeName>
    <alternativeName>
        <fullName evidence="10">G3P acyltransferase</fullName>
        <shortName evidence="10">GPAT</shortName>
        <ecNumber evidence="10">2.3.1.275</ecNumber>
    </alternativeName>
    <alternativeName>
        <fullName evidence="10">Lysophosphatidic acid synthase</fullName>
        <shortName evidence="10">LPA synthase</shortName>
    </alternativeName>
</protein>
<evidence type="ECO:0000256" key="2">
    <source>
        <dbReference type="ARBA" id="ARBA00022516"/>
    </source>
</evidence>
<evidence type="ECO:0000256" key="6">
    <source>
        <dbReference type="ARBA" id="ARBA00023098"/>
    </source>
</evidence>
<keyword evidence="7 10" id="KW-0472">Membrane</keyword>
<accession>A0A0E2ZRI2</accession>
<keyword evidence="2 10" id="KW-0444">Lipid biosynthesis</keyword>
<feature type="transmembrane region" description="Helical" evidence="10">
    <location>
        <begin position="6"/>
        <end position="27"/>
    </location>
</feature>
<gene>
    <name evidence="10" type="primary">plsY</name>
    <name evidence="11" type="ORF">IB75_00130</name>
</gene>
<dbReference type="PANTHER" id="PTHR30309:SF0">
    <property type="entry name" value="GLYCEROL-3-PHOSPHATE ACYLTRANSFERASE-RELATED"/>
    <property type="match status" value="1"/>
</dbReference>
<dbReference type="EMBL" id="JPGN01000002">
    <property type="protein sequence ID" value="KFI20977.1"/>
    <property type="molecule type" value="Genomic_DNA"/>
</dbReference>
<keyword evidence="4 10" id="KW-0812">Transmembrane</keyword>
<dbReference type="Proteomes" id="UP000028839">
    <property type="component" value="Unassembled WGS sequence"/>
</dbReference>
<dbReference type="SMART" id="SM01207">
    <property type="entry name" value="G3P_acyltransf"/>
    <property type="match status" value="1"/>
</dbReference>
<feature type="transmembrane region" description="Helical" evidence="10">
    <location>
        <begin position="154"/>
        <end position="176"/>
    </location>
</feature>
<evidence type="ECO:0000313" key="12">
    <source>
        <dbReference type="Proteomes" id="UP000028839"/>
    </source>
</evidence>
<dbReference type="PANTHER" id="PTHR30309">
    <property type="entry name" value="INNER MEMBRANE PROTEIN YGIH"/>
    <property type="match status" value="1"/>
</dbReference>
<dbReference type="UniPathway" id="UPA00085"/>
<keyword evidence="6 10" id="KW-0443">Lipid metabolism</keyword>
<evidence type="ECO:0000256" key="7">
    <source>
        <dbReference type="ARBA" id="ARBA00023136"/>
    </source>
</evidence>
<proteinExistence type="inferred from homology"/>
<keyword evidence="9 10" id="KW-1208">Phospholipid metabolism</keyword>
<dbReference type="SMR" id="A0A0E2ZRI2"/>
<evidence type="ECO:0000256" key="3">
    <source>
        <dbReference type="ARBA" id="ARBA00022679"/>
    </source>
</evidence>
<evidence type="ECO:0000256" key="9">
    <source>
        <dbReference type="ARBA" id="ARBA00023264"/>
    </source>
</evidence>
<dbReference type="EC" id="2.3.1.275" evidence="10"/>
<comment type="pathway">
    <text evidence="10">Lipid metabolism; phospholipid metabolism.</text>
</comment>
<evidence type="ECO:0000256" key="4">
    <source>
        <dbReference type="ARBA" id="ARBA00022692"/>
    </source>
</evidence>
<dbReference type="HOGENOM" id="CLU_081254_0_0_6"/>
<dbReference type="Pfam" id="PF02660">
    <property type="entry name" value="G3P_acyltransf"/>
    <property type="match status" value="1"/>
</dbReference>
<dbReference type="HAMAP" id="MF_01043">
    <property type="entry name" value="PlsY"/>
    <property type="match status" value="1"/>
</dbReference>
<dbReference type="GO" id="GO:0008654">
    <property type="term" value="P:phospholipid biosynthetic process"/>
    <property type="evidence" value="ECO:0007669"/>
    <property type="project" value="UniProtKB-UniRule"/>
</dbReference>
<comment type="catalytic activity">
    <reaction evidence="10">
        <text>an acyl phosphate + sn-glycerol 3-phosphate = a 1-acyl-sn-glycero-3-phosphate + phosphate</text>
        <dbReference type="Rhea" id="RHEA:34075"/>
        <dbReference type="ChEBI" id="CHEBI:43474"/>
        <dbReference type="ChEBI" id="CHEBI:57597"/>
        <dbReference type="ChEBI" id="CHEBI:57970"/>
        <dbReference type="ChEBI" id="CHEBI:59918"/>
        <dbReference type="EC" id="2.3.1.275"/>
    </reaction>
</comment>
<name>A0A0E2ZRI2_9GAMM</name>
<keyword evidence="8 10" id="KW-0594">Phospholipid biosynthesis</keyword>
<evidence type="ECO:0000256" key="5">
    <source>
        <dbReference type="ARBA" id="ARBA00022989"/>
    </source>
</evidence>
<feature type="transmembrane region" description="Helical" evidence="10">
    <location>
        <begin position="113"/>
        <end position="134"/>
    </location>
</feature>
<dbReference type="OrthoDB" id="9777124at2"/>
<evidence type="ECO:0000256" key="1">
    <source>
        <dbReference type="ARBA" id="ARBA00022475"/>
    </source>
</evidence>
<keyword evidence="11" id="KW-0012">Acyltransferase</keyword>
<evidence type="ECO:0000256" key="8">
    <source>
        <dbReference type="ARBA" id="ARBA00023209"/>
    </source>
</evidence>
<feature type="transmembrane region" description="Helical" evidence="10">
    <location>
        <begin position="79"/>
        <end position="101"/>
    </location>
</feature>
<keyword evidence="5 10" id="KW-1133">Transmembrane helix</keyword>
<dbReference type="AlphaFoldDB" id="A0A0E2ZRI2"/>
<organism evidence="11 12">
    <name type="scientific">Nitrosococcus oceani C-27</name>
    <dbReference type="NCBI Taxonomy" id="314279"/>
    <lineage>
        <taxon>Bacteria</taxon>
        <taxon>Pseudomonadati</taxon>
        <taxon>Pseudomonadota</taxon>
        <taxon>Gammaproteobacteria</taxon>
        <taxon>Chromatiales</taxon>
        <taxon>Chromatiaceae</taxon>
        <taxon>Nitrosococcus</taxon>
    </lineage>
</organism>
<comment type="caution">
    <text evidence="11">The sequence shown here is derived from an EMBL/GenBank/DDBJ whole genome shotgun (WGS) entry which is preliminary data.</text>
</comment>
<evidence type="ECO:0000313" key="11">
    <source>
        <dbReference type="EMBL" id="KFI20977.1"/>
    </source>
</evidence>
<comment type="subcellular location">
    <subcellularLocation>
        <location evidence="10">Cell membrane</location>
        <topology evidence="10">Multi-pass membrane protein</topology>
    </subcellularLocation>
</comment>
<dbReference type="NCBIfam" id="TIGR00023">
    <property type="entry name" value="glycerol-3-phosphate 1-O-acyltransferase PlsY"/>
    <property type="match status" value="1"/>
</dbReference>
<dbReference type="InterPro" id="IPR003811">
    <property type="entry name" value="G3P_acylTferase_PlsY"/>
</dbReference>
<sequence>MLTILVLVIGGYFVGSLSSAIIVARLAGLGDPRTQGSGNPGATNILRLGSKRLAGIVLLGDALKGFLPVWLAQEVGANAWAVAGVGLAAFWGHLYPVFFGFRGGKGVATGLGVLLGFSWSLALAVLGIWLSIFWCWRISSLSALCAAILAPFLAWWLVPDSAIRFAVVLLAIFLLWRHQDNIRRLLSGQEDRASKQN</sequence>